<accession>A0A4C1X280</accession>
<dbReference type="STRING" id="151549.A0A4C1X280"/>
<evidence type="ECO:0000313" key="1">
    <source>
        <dbReference type="EMBL" id="GBP56479.1"/>
    </source>
</evidence>
<dbReference type="OrthoDB" id="8744624at2759"/>
<dbReference type="PANTHER" id="PTHR40240">
    <property type="entry name" value="PLEXUS, ISOFORM A"/>
    <property type="match status" value="1"/>
</dbReference>
<reference evidence="1 2" key="1">
    <citation type="journal article" date="2019" name="Commun. Biol.">
        <title>The bagworm genome reveals a unique fibroin gene that provides high tensile strength.</title>
        <authorList>
            <person name="Kono N."/>
            <person name="Nakamura H."/>
            <person name="Ohtoshi R."/>
            <person name="Tomita M."/>
            <person name="Numata K."/>
            <person name="Arakawa K."/>
        </authorList>
    </citation>
    <scope>NUCLEOTIDE SEQUENCE [LARGE SCALE GENOMIC DNA]</scope>
</reference>
<comment type="caution">
    <text evidence="1">The sequence shown here is derived from an EMBL/GenBank/DDBJ whole genome shotgun (WGS) entry which is preliminary data.</text>
</comment>
<sequence length="170" mass="19273">MWREPTIHSNDCYFCLTPPIQCGISRKKKRSVVYLDVASVSRPVPHGIDLSVPRYPEGYQQSSEEEINSMEVDYKEPTTSQSSQFVGDNIAGCGSEPYFPFLGAHAAPAGYRGDADGEHAGTVRACCVCYTLLRQQWEQYDRENKPHSQRFYWMKRLDGKPFIGNIDTPL</sequence>
<organism evidence="1 2">
    <name type="scientific">Eumeta variegata</name>
    <name type="common">Bagworm moth</name>
    <name type="synonym">Eumeta japonica</name>
    <dbReference type="NCBI Taxonomy" id="151549"/>
    <lineage>
        <taxon>Eukaryota</taxon>
        <taxon>Metazoa</taxon>
        <taxon>Ecdysozoa</taxon>
        <taxon>Arthropoda</taxon>
        <taxon>Hexapoda</taxon>
        <taxon>Insecta</taxon>
        <taxon>Pterygota</taxon>
        <taxon>Neoptera</taxon>
        <taxon>Endopterygota</taxon>
        <taxon>Lepidoptera</taxon>
        <taxon>Glossata</taxon>
        <taxon>Ditrysia</taxon>
        <taxon>Tineoidea</taxon>
        <taxon>Psychidae</taxon>
        <taxon>Oiketicinae</taxon>
        <taxon>Eumeta</taxon>
    </lineage>
</organism>
<proteinExistence type="predicted"/>
<evidence type="ECO:0000313" key="2">
    <source>
        <dbReference type="Proteomes" id="UP000299102"/>
    </source>
</evidence>
<protein>
    <submittedName>
        <fullName evidence="1">Uncharacterized protein</fullName>
    </submittedName>
</protein>
<keyword evidence="2" id="KW-1185">Reference proteome</keyword>
<gene>
    <name evidence="1" type="ORF">EVAR_42671_1</name>
</gene>
<dbReference type="PANTHER" id="PTHR40240:SF1">
    <property type="entry name" value="PLEXUS, ISOFORM A"/>
    <property type="match status" value="1"/>
</dbReference>
<name>A0A4C1X280_EUMVA</name>
<dbReference type="EMBL" id="BGZK01000694">
    <property type="protein sequence ID" value="GBP56479.1"/>
    <property type="molecule type" value="Genomic_DNA"/>
</dbReference>
<dbReference type="AlphaFoldDB" id="A0A4C1X280"/>
<dbReference type="Proteomes" id="UP000299102">
    <property type="component" value="Unassembled WGS sequence"/>
</dbReference>